<evidence type="ECO:0000259" key="2">
    <source>
        <dbReference type="PROSITE" id="PS51384"/>
    </source>
</evidence>
<proteinExistence type="predicted"/>
<dbReference type="CDD" id="cd00207">
    <property type="entry name" value="fer2"/>
    <property type="match status" value="1"/>
</dbReference>
<reference evidence="3" key="1">
    <citation type="submission" date="2022-08" db="EMBL/GenBank/DDBJ databases">
        <title>Microvirga terrae sp. nov., isolated from soil.</title>
        <authorList>
            <person name="Kim K.H."/>
            <person name="Seo Y.L."/>
            <person name="Kim J.M."/>
            <person name="Lee J.K."/>
            <person name="Han D.M."/>
            <person name="Jeon C.O."/>
        </authorList>
    </citation>
    <scope>NUCLEOTIDE SEQUENCE</scope>
    <source>
        <strain evidence="3">R24</strain>
        <plasmid evidence="3">pR24_1</plasmid>
    </source>
</reference>
<dbReference type="InterPro" id="IPR052353">
    <property type="entry name" value="Benzoxazolinone_Detox_Enz"/>
</dbReference>
<dbReference type="Gene3D" id="3.40.50.80">
    <property type="entry name" value="Nucleotide-binding domain of ferredoxin-NADP reductase (FNR) module"/>
    <property type="match status" value="1"/>
</dbReference>
<dbReference type="Gene3D" id="3.10.20.30">
    <property type="match status" value="1"/>
</dbReference>
<dbReference type="PANTHER" id="PTHR30212:SF2">
    <property type="entry name" value="PROTEIN YIIM"/>
    <property type="match status" value="1"/>
</dbReference>
<geneLocation type="plasmid" evidence="3 4">
    <name>pR24_1</name>
</geneLocation>
<dbReference type="PANTHER" id="PTHR30212">
    <property type="entry name" value="PROTEIN YIIM"/>
    <property type="match status" value="1"/>
</dbReference>
<dbReference type="InterPro" id="IPR039261">
    <property type="entry name" value="FNR_nucleotide-bd"/>
</dbReference>
<evidence type="ECO:0000259" key="1">
    <source>
        <dbReference type="PROSITE" id="PS51085"/>
    </source>
</evidence>
<name>A0ABY5RYF0_9HYPH</name>
<dbReference type="PROSITE" id="PS00197">
    <property type="entry name" value="2FE2S_FER_1"/>
    <property type="match status" value="1"/>
</dbReference>
<protein>
    <submittedName>
        <fullName evidence="3">PDR/VanB family oxidoreductase</fullName>
    </submittedName>
</protein>
<dbReference type="EMBL" id="CP102846">
    <property type="protein sequence ID" value="UVF22293.1"/>
    <property type="molecule type" value="Genomic_DNA"/>
</dbReference>
<dbReference type="SUPFAM" id="SSF63380">
    <property type="entry name" value="Riboflavin synthase domain-like"/>
    <property type="match status" value="1"/>
</dbReference>
<keyword evidence="3" id="KW-0614">Plasmid</keyword>
<dbReference type="InterPro" id="IPR001041">
    <property type="entry name" value="2Fe-2S_ferredoxin-type"/>
</dbReference>
<accession>A0ABY5RYF0</accession>
<keyword evidence="4" id="KW-1185">Reference proteome</keyword>
<feature type="domain" description="FAD-binding FR-type" evidence="2">
    <location>
        <begin position="3"/>
        <end position="105"/>
    </location>
</feature>
<gene>
    <name evidence="3" type="ORF">HPT29_026805</name>
</gene>
<dbReference type="SUPFAM" id="SSF52343">
    <property type="entry name" value="Ferredoxin reductase-like, C-terminal NADP-linked domain"/>
    <property type="match status" value="1"/>
</dbReference>
<dbReference type="PROSITE" id="PS51085">
    <property type="entry name" value="2FE2S_FER_2"/>
    <property type="match status" value="1"/>
</dbReference>
<dbReference type="Gene3D" id="2.40.30.10">
    <property type="entry name" value="Translation factors"/>
    <property type="match status" value="1"/>
</dbReference>
<dbReference type="InterPro" id="IPR006058">
    <property type="entry name" value="2Fe2S_fd_BS"/>
</dbReference>
<dbReference type="CDD" id="cd06185">
    <property type="entry name" value="PDR_like"/>
    <property type="match status" value="1"/>
</dbReference>
<dbReference type="InterPro" id="IPR036010">
    <property type="entry name" value="2Fe-2S_ferredoxin-like_sf"/>
</dbReference>
<dbReference type="SUPFAM" id="SSF54292">
    <property type="entry name" value="2Fe-2S ferredoxin-like"/>
    <property type="match status" value="1"/>
</dbReference>
<feature type="domain" description="2Fe-2S ferredoxin-type" evidence="1">
    <location>
        <begin position="235"/>
        <end position="320"/>
    </location>
</feature>
<dbReference type="Proteomes" id="UP001017257">
    <property type="component" value="Plasmid pR24_1"/>
</dbReference>
<sequence>MERATFPAIVTAVNAETEAVNSYELSAIGTGTLPVFSAGSHVDLHLGNGMVRSYSIVNCQSERHRYVIGVHRDAAGRGGSRFVHDSLHIGETVTLSGPRNNFPLHEDAHHTVLIGGGIGITPLLAMMTRLSKLGRPYEAYYVARTRSRAPFLKWIDELRESAGADIRVSFNHEVPDTRLDIASIVRSAPDDAHLYCCGPSSMLEAFKVATARRSAEFVHLEHFRSAEEPTRERGFQVELTRSGVRLDVEPGQSILDVLIQAGIDVAFSCEQGICGTCEVAVLDGVPDHRDTYLTPVEREKNTSLMICCSRSISDRLVLDL</sequence>
<organism evidence="3 4">
    <name type="scientific">Microvirga terrae</name>
    <dbReference type="NCBI Taxonomy" id="2740529"/>
    <lineage>
        <taxon>Bacteria</taxon>
        <taxon>Pseudomonadati</taxon>
        <taxon>Pseudomonadota</taxon>
        <taxon>Alphaproteobacteria</taxon>
        <taxon>Hyphomicrobiales</taxon>
        <taxon>Methylobacteriaceae</taxon>
        <taxon>Microvirga</taxon>
    </lineage>
</organism>
<evidence type="ECO:0000313" key="4">
    <source>
        <dbReference type="Proteomes" id="UP001017257"/>
    </source>
</evidence>
<dbReference type="InterPro" id="IPR017927">
    <property type="entry name" value="FAD-bd_FR_type"/>
</dbReference>
<dbReference type="PRINTS" id="PR00409">
    <property type="entry name" value="PHDIOXRDTASE"/>
</dbReference>
<dbReference type="InterPro" id="IPR012675">
    <property type="entry name" value="Beta-grasp_dom_sf"/>
</dbReference>
<dbReference type="PROSITE" id="PS51384">
    <property type="entry name" value="FAD_FR"/>
    <property type="match status" value="1"/>
</dbReference>
<dbReference type="Pfam" id="PF00111">
    <property type="entry name" value="Fer2"/>
    <property type="match status" value="1"/>
</dbReference>
<dbReference type="InterPro" id="IPR017938">
    <property type="entry name" value="Riboflavin_synthase-like_b-brl"/>
</dbReference>
<evidence type="ECO:0000313" key="3">
    <source>
        <dbReference type="EMBL" id="UVF22293.1"/>
    </source>
</evidence>
<dbReference type="RefSeq" id="WP_173945469.1">
    <property type="nucleotide sequence ID" value="NZ_CP102846.1"/>
</dbReference>